<dbReference type="EMBL" id="BJWG01000002">
    <property type="protein sequence ID" value="GEL94130.1"/>
    <property type="molecule type" value="Genomic_DNA"/>
</dbReference>
<dbReference type="AlphaFoldDB" id="A0A511J802"/>
<sequence length="277" mass="29195">MRAVRRIVATSAAVALSFTLVACAGSSSDDEPGTDATTTQDVDTDATTAPADDPDDGEASGELTVDNFVSVLSNQLKEGTSYRTKMTTTVAGTTTTSVGVVEMTDAGPEMDMQTQAAGQDVRMIMVDGIFYMNMGELTQDKFIKIDPSDTDNPLSSMMGDISSYTEPEKSVEMLDGAVLEVTKVGPAEDVEGVQATPYRVTVDATKLTEQMGAAGELATLPATIEYSFWVGPENRLTKMSMDIAGATTEVVYTDWGADVDIQAPSADQIIDMSSLGG</sequence>
<dbReference type="Proteomes" id="UP000321720">
    <property type="component" value="Unassembled WGS sequence"/>
</dbReference>
<dbReference type="PROSITE" id="PS51257">
    <property type="entry name" value="PROKAR_LIPOPROTEIN"/>
    <property type="match status" value="1"/>
</dbReference>
<proteinExistence type="predicted"/>
<gene>
    <name evidence="3" type="ORF">CCO02nite_07880</name>
</gene>
<name>A0A511J802_9CELL</name>
<feature type="signal peptide" evidence="2">
    <location>
        <begin position="1"/>
        <end position="24"/>
    </location>
</feature>
<keyword evidence="4" id="KW-1185">Reference proteome</keyword>
<feature type="region of interest" description="Disordered" evidence="1">
    <location>
        <begin position="25"/>
        <end position="61"/>
    </location>
</feature>
<dbReference type="InterPro" id="IPR029046">
    <property type="entry name" value="LolA/LolB/LppX"/>
</dbReference>
<dbReference type="SUPFAM" id="SSF89392">
    <property type="entry name" value="Prokaryotic lipoproteins and lipoprotein localization factors"/>
    <property type="match status" value="1"/>
</dbReference>
<dbReference type="Gene3D" id="2.50.20.20">
    <property type="match status" value="1"/>
</dbReference>
<feature type="chain" id="PRO_5021793829" description="Lipoprotein" evidence="2">
    <location>
        <begin position="25"/>
        <end position="277"/>
    </location>
</feature>
<keyword evidence="2" id="KW-0732">Signal</keyword>
<evidence type="ECO:0000256" key="2">
    <source>
        <dbReference type="SAM" id="SignalP"/>
    </source>
</evidence>
<evidence type="ECO:0008006" key="5">
    <source>
        <dbReference type="Google" id="ProtNLM"/>
    </source>
</evidence>
<evidence type="ECO:0000313" key="4">
    <source>
        <dbReference type="Proteomes" id="UP000321720"/>
    </source>
</evidence>
<evidence type="ECO:0000313" key="3">
    <source>
        <dbReference type="EMBL" id="GEL94130.1"/>
    </source>
</evidence>
<dbReference type="OrthoDB" id="3781094at2"/>
<dbReference type="RefSeq" id="WP_146841730.1">
    <property type="nucleotide sequence ID" value="NZ_BJWG01000002.1"/>
</dbReference>
<accession>A0A511J802</accession>
<comment type="caution">
    <text evidence="3">The sequence shown here is derived from an EMBL/GenBank/DDBJ whole genome shotgun (WGS) entry which is preliminary data.</text>
</comment>
<protein>
    <recommendedName>
        <fullName evidence="5">Lipoprotein</fullName>
    </recommendedName>
</protein>
<feature type="compositionally biased region" description="Low complexity" evidence="1">
    <location>
        <begin position="34"/>
        <end position="51"/>
    </location>
</feature>
<organism evidence="3 4">
    <name type="scientific">Cellulomonas composti</name>
    <dbReference type="NCBI Taxonomy" id="266130"/>
    <lineage>
        <taxon>Bacteria</taxon>
        <taxon>Bacillati</taxon>
        <taxon>Actinomycetota</taxon>
        <taxon>Actinomycetes</taxon>
        <taxon>Micrococcales</taxon>
        <taxon>Cellulomonadaceae</taxon>
        <taxon>Cellulomonas</taxon>
    </lineage>
</organism>
<reference evidence="3 4" key="1">
    <citation type="submission" date="2019-07" db="EMBL/GenBank/DDBJ databases">
        <title>Whole genome shotgun sequence of Cellulomonas composti NBRC 100758.</title>
        <authorList>
            <person name="Hosoyama A."/>
            <person name="Uohara A."/>
            <person name="Ohji S."/>
            <person name="Ichikawa N."/>
        </authorList>
    </citation>
    <scope>NUCLEOTIDE SEQUENCE [LARGE SCALE GENOMIC DNA]</scope>
    <source>
        <strain evidence="3 4">NBRC 100758</strain>
    </source>
</reference>
<evidence type="ECO:0000256" key="1">
    <source>
        <dbReference type="SAM" id="MobiDB-lite"/>
    </source>
</evidence>